<organism evidence="7 8">
    <name type="scientific">Mangrovibacterium diazotrophicum</name>
    <dbReference type="NCBI Taxonomy" id="1261403"/>
    <lineage>
        <taxon>Bacteria</taxon>
        <taxon>Pseudomonadati</taxon>
        <taxon>Bacteroidota</taxon>
        <taxon>Bacteroidia</taxon>
        <taxon>Marinilabiliales</taxon>
        <taxon>Prolixibacteraceae</taxon>
        <taxon>Mangrovibacterium</taxon>
    </lineage>
</organism>
<gene>
    <name evidence="7" type="ORF">BC643_3921</name>
</gene>
<evidence type="ECO:0000313" key="7">
    <source>
        <dbReference type="EMBL" id="RKD87913.1"/>
    </source>
</evidence>
<comment type="caution">
    <text evidence="7">The sequence shown here is derived from an EMBL/GenBank/DDBJ whole genome shotgun (WGS) entry which is preliminary data.</text>
</comment>
<comment type="subcellular location">
    <subcellularLocation>
        <location evidence="1">Membrane</location>
        <topology evidence="1">Multi-pass membrane protein</topology>
    </subcellularLocation>
</comment>
<evidence type="ECO:0000259" key="6">
    <source>
        <dbReference type="Pfam" id="PF06271"/>
    </source>
</evidence>
<reference evidence="7 8" key="1">
    <citation type="submission" date="2018-09" db="EMBL/GenBank/DDBJ databases">
        <title>Genomic Encyclopedia of Archaeal and Bacterial Type Strains, Phase II (KMG-II): from individual species to whole genera.</title>
        <authorList>
            <person name="Goeker M."/>
        </authorList>
    </citation>
    <scope>NUCLEOTIDE SEQUENCE [LARGE SCALE GENOMIC DNA]</scope>
    <source>
        <strain evidence="7 8">DSM 27148</strain>
    </source>
</reference>
<dbReference type="RefSeq" id="WP_120274928.1">
    <property type="nucleotide sequence ID" value="NZ_RAPN01000003.1"/>
</dbReference>
<dbReference type="Proteomes" id="UP000283387">
    <property type="component" value="Unassembled WGS sequence"/>
</dbReference>
<feature type="transmembrane region" description="Helical" evidence="5">
    <location>
        <begin position="105"/>
        <end position="126"/>
    </location>
</feature>
<accession>A0A419VXG2</accession>
<evidence type="ECO:0000256" key="5">
    <source>
        <dbReference type="SAM" id="Phobius"/>
    </source>
</evidence>
<dbReference type="AlphaFoldDB" id="A0A419VXG2"/>
<protein>
    <submittedName>
        <fullName evidence="7">Putative RDD family membrane protein YckC</fullName>
    </submittedName>
</protein>
<feature type="domain" description="RDD" evidence="6">
    <location>
        <begin position="19"/>
        <end position="139"/>
    </location>
</feature>
<evidence type="ECO:0000256" key="2">
    <source>
        <dbReference type="ARBA" id="ARBA00022692"/>
    </source>
</evidence>
<dbReference type="Pfam" id="PF06271">
    <property type="entry name" value="RDD"/>
    <property type="match status" value="1"/>
</dbReference>
<evidence type="ECO:0000256" key="1">
    <source>
        <dbReference type="ARBA" id="ARBA00004141"/>
    </source>
</evidence>
<evidence type="ECO:0000313" key="8">
    <source>
        <dbReference type="Proteomes" id="UP000283387"/>
    </source>
</evidence>
<dbReference type="PANTHER" id="PTHR38480:SF1">
    <property type="entry name" value="SLR0254 PROTEIN"/>
    <property type="match status" value="1"/>
</dbReference>
<dbReference type="EMBL" id="RAPN01000003">
    <property type="protein sequence ID" value="RKD87913.1"/>
    <property type="molecule type" value="Genomic_DNA"/>
</dbReference>
<evidence type="ECO:0000256" key="3">
    <source>
        <dbReference type="ARBA" id="ARBA00022989"/>
    </source>
</evidence>
<dbReference type="OrthoDB" id="9814143at2"/>
<keyword evidence="8" id="KW-1185">Reference proteome</keyword>
<evidence type="ECO:0000256" key="4">
    <source>
        <dbReference type="ARBA" id="ARBA00023136"/>
    </source>
</evidence>
<proteinExistence type="predicted"/>
<dbReference type="GO" id="GO:0016020">
    <property type="term" value="C:membrane"/>
    <property type="evidence" value="ECO:0007669"/>
    <property type="project" value="UniProtKB-SubCell"/>
</dbReference>
<sequence>MYEISLQTAQNTLLVQNKASVGERILATLLDVAVFSVYLMIGGIIAQFGFSSNTFWIIYGLPIYFYSLIMELAFNGQSLGKMVMKIKVVHQEGRQVPFSSYLLRWLLRIIDIYSFAGVVGICSILFSKHGQRLGDLAAKTLVVRLDSSTKFQNFSFNKHVSPEAQVVFAQASLMEDEDVEIIKEVLAYGKENGYIGKSAKMVIQVSANMKQKLSLTTELKPIKFLEQLLDDYYLIHK</sequence>
<dbReference type="PANTHER" id="PTHR38480">
    <property type="entry name" value="SLR0254 PROTEIN"/>
    <property type="match status" value="1"/>
</dbReference>
<feature type="transmembrane region" description="Helical" evidence="5">
    <location>
        <begin position="25"/>
        <end position="50"/>
    </location>
</feature>
<keyword evidence="4 5" id="KW-0472">Membrane</keyword>
<dbReference type="InterPro" id="IPR010432">
    <property type="entry name" value="RDD"/>
</dbReference>
<feature type="transmembrane region" description="Helical" evidence="5">
    <location>
        <begin position="56"/>
        <end position="74"/>
    </location>
</feature>
<keyword evidence="3 5" id="KW-1133">Transmembrane helix</keyword>
<keyword evidence="2 5" id="KW-0812">Transmembrane</keyword>
<name>A0A419VXG2_9BACT</name>